<evidence type="ECO:0000259" key="5">
    <source>
        <dbReference type="Pfam" id="PF02836"/>
    </source>
</evidence>
<dbReference type="HOGENOM" id="CLU_009735_0_0_11"/>
<dbReference type="InterPro" id="IPR051913">
    <property type="entry name" value="GH2_Domain-Containing"/>
</dbReference>
<feature type="domain" description="Glycoside hydrolase family 2 catalytic" evidence="5">
    <location>
        <begin position="307"/>
        <end position="476"/>
    </location>
</feature>
<reference evidence="7" key="1">
    <citation type="submission" date="2009-09" db="EMBL/GenBank/DDBJ databases">
        <title>The complete genome of Kribbella flavida DSM 17836.</title>
        <authorList>
            <consortium name="US DOE Joint Genome Institute (JGI-PGF)"/>
            <person name="Lucas S."/>
            <person name="Copeland A."/>
            <person name="Lapidus A."/>
            <person name="Glavina del Rio T."/>
            <person name="Dalin E."/>
            <person name="Tice H."/>
            <person name="Bruce D."/>
            <person name="Goodwin L."/>
            <person name="Pitluck S."/>
            <person name="Kyrpides N."/>
            <person name="Mavromatis K."/>
            <person name="Ivanova N."/>
            <person name="Saunders E."/>
            <person name="Brettin T."/>
            <person name="Detter J.C."/>
            <person name="Han C."/>
            <person name="Larimer F."/>
            <person name="Land M."/>
            <person name="Hauser L."/>
            <person name="Markowitz V."/>
            <person name="Cheng J.-F."/>
            <person name="Hugenholtz P."/>
            <person name="Woyke T."/>
            <person name="Wu D."/>
            <person name="Pukall R."/>
            <person name="Klenk H.-P."/>
            <person name="Eisen J.A."/>
        </authorList>
    </citation>
    <scope>NUCLEOTIDE SEQUENCE [LARGE SCALE GENOMIC DNA]</scope>
    <source>
        <strain evidence="7">DSM 17836 / JCM 10339 / NBRC 14399</strain>
    </source>
</reference>
<dbReference type="RefSeq" id="WP_012922087.1">
    <property type="nucleotide sequence ID" value="NC_013729.1"/>
</dbReference>
<dbReference type="InterPro" id="IPR006103">
    <property type="entry name" value="Glyco_hydro_2_cat"/>
</dbReference>
<dbReference type="InterPro" id="IPR036156">
    <property type="entry name" value="Beta-gal/glucu_dom_sf"/>
</dbReference>
<dbReference type="GO" id="GO:0004553">
    <property type="term" value="F:hydrolase activity, hydrolyzing O-glycosyl compounds"/>
    <property type="evidence" value="ECO:0007669"/>
    <property type="project" value="InterPro"/>
</dbReference>
<dbReference type="Gene3D" id="2.60.40.10">
    <property type="entry name" value="Immunoglobulins"/>
    <property type="match status" value="1"/>
</dbReference>
<dbReference type="Gene3D" id="3.20.20.80">
    <property type="entry name" value="Glycosidases"/>
    <property type="match status" value="1"/>
</dbReference>
<proteinExistence type="inferred from homology"/>
<dbReference type="eggNOG" id="COG3250">
    <property type="taxonomic scope" value="Bacteria"/>
</dbReference>
<protein>
    <submittedName>
        <fullName evidence="6">Glycoside hydrolase family 2 sugar binding protein</fullName>
    </submittedName>
</protein>
<accession>D2PWR4</accession>
<name>D2PWR4_KRIFD</name>
<dbReference type="InterPro" id="IPR017853">
    <property type="entry name" value="GH"/>
</dbReference>
<dbReference type="GO" id="GO:0005975">
    <property type="term" value="P:carbohydrate metabolic process"/>
    <property type="evidence" value="ECO:0007669"/>
    <property type="project" value="InterPro"/>
</dbReference>
<evidence type="ECO:0000256" key="3">
    <source>
        <dbReference type="ARBA" id="ARBA00023295"/>
    </source>
</evidence>
<gene>
    <name evidence="6" type="ordered locus">Kfla_4506</name>
</gene>
<organism evidence="6 7">
    <name type="scientific">Kribbella flavida (strain DSM 17836 / JCM 10339 / NBRC 14399)</name>
    <dbReference type="NCBI Taxonomy" id="479435"/>
    <lineage>
        <taxon>Bacteria</taxon>
        <taxon>Bacillati</taxon>
        <taxon>Actinomycetota</taxon>
        <taxon>Actinomycetes</taxon>
        <taxon>Propionibacteriales</taxon>
        <taxon>Kribbellaceae</taxon>
        <taxon>Kribbella</taxon>
    </lineage>
</organism>
<keyword evidence="2 6" id="KW-0378">Hydrolase</keyword>
<dbReference type="SUPFAM" id="SSF51445">
    <property type="entry name" value="(Trans)glycosidases"/>
    <property type="match status" value="1"/>
</dbReference>
<dbReference type="EMBL" id="CP001736">
    <property type="protein sequence ID" value="ADB33533.1"/>
    <property type="molecule type" value="Genomic_DNA"/>
</dbReference>
<evidence type="ECO:0000256" key="2">
    <source>
        <dbReference type="ARBA" id="ARBA00022801"/>
    </source>
</evidence>
<dbReference type="SUPFAM" id="SSF49303">
    <property type="entry name" value="beta-Galactosidase/glucuronidase domain"/>
    <property type="match status" value="1"/>
</dbReference>
<dbReference type="Pfam" id="PF00703">
    <property type="entry name" value="Glyco_hydro_2"/>
    <property type="match status" value="1"/>
</dbReference>
<dbReference type="PANTHER" id="PTHR42732:SF1">
    <property type="entry name" value="BETA-MANNOSIDASE"/>
    <property type="match status" value="1"/>
</dbReference>
<dbReference type="Gene3D" id="2.60.120.260">
    <property type="entry name" value="Galactose-binding domain-like"/>
    <property type="match status" value="1"/>
</dbReference>
<dbReference type="KEGG" id="kfl:Kfla_4506"/>
<dbReference type="STRING" id="479435.Kfla_4506"/>
<dbReference type="SUPFAM" id="SSF49785">
    <property type="entry name" value="Galactose-binding domain-like"/>
    <property type="match status" value="1"/>
</dbReference>
<keyword evidence="7" id="KW-1185">Reference proteome</keyword>
<dbReference type="Proteomes" id="UP000007967">
    <property type="component" value="Chromosome"/>
</dbReference>
<evidence type="ECO:0000256" key="1">
    <source>
        <dbReference type="ARBA" id="ARBA00007401"/>
    </source>
</evidence>
<evidence type="ECO:0000259" key="4">
    <source>
        <dbReference type="Pfam" id="PF00703"/>
    </source>
</evidence>
<reference evidence="6 7" key="2">
    <citation type="journal article" date="2010" name="Stand. Genomic Sci.">
        <title>Complete genome sequence of Kribbella flavida type strain (IFO 14399).</title>
        <authorList>
            <person name="Pukall R."/>
            <person name="Lapidus A."/>
            <person name="Glavina Del Rio T."/>
            <person name="Copeland A."/>
            <person name="Tice H."/>
            <person name="Cheng J.-F."/>
            <person name="Lucas S."/>
            <person name="Chen F."/>
            <person name="Nolan M."/>
            <person name="LaButti K."/>
            <person name="Pati A."/>
            <person name="Ivanova N."/>
            <person name="Mavrommatis K."/>
            <person name="Mikhailova N."/>
            <person name="Pitluck S."/>
            <person name="Bruce D."/>
            <person name="Goodwin L."/>
            <person name="Land M."/>
            <person name="Hauser L."/>
            <person name="Chang Y.-J."/>
            <person name="Jeffries C.D."/>
            <person name="Chen A."/>
            <person name="Palaniappan K."/>
            <person name="Chain P."/>
            <person name="Rohde M."/>
            <person name="Goeker M."/>
            <person name="Bristow J."/>
            <person name="Eisen J.A."/>
            <person name="Markowitz V."/>
            <person name="Hugenholtz P."/>
            <person name="Kyrpides N.C."/>
            <person name="Klenk H.-P."/>
            <person name="Brettin T."/>
        </authorList>
    </citation>
    <scope>NUCLEOTIDE SEQUENCE [LARGE SCALE GENOMIC DNA]</scope>
    <source>
        <strain evidence="7">DSM 17836 / JCM 10339 / NBRC 14399</strain>
    </source>
</reference>
<keyword evidence="3" id="KW-0326">Glycosidase</keyword>
<dbReference type="Pfam" id="PF02836">
    <property type="entry name" value="Glyco_hydro_2_C"/>
    <property type="match status" value="1"/>
</dbReference>
<sequence length="909" mass="99559">MSEAIRTVSLSGDWEFRLDPHDEGFAQQWHSDPAAGFPHRITVPGAWNAQGFGYEDPVALQQYETRRRTELAPLIARRAVVLGDEAESERVFDVFPGPAWYRTTVVVPADWSGLTTSLVFAGVHRSATVWIDGRLAAEHQSYVTPLTIPLDDFATPGSPITIVVRVDARRDRATDPFLGCLDTLDFVHTEWGGLHHDVRLEATGPLRIEDVLLVPRLADQRVDISAALTLNAEPGAGDRPVTAEVESAAGELVGRAEGTSSNGRIALSVPLSDVRPWTPETPYLYRLRLRTGAASYEVRFGMKELSVDGDRFLLNGRPFFLRGYGDDCIFPETIAPPADVAEYRRRLGIAREYGFNYVRLHSWVPPEEYLDAADEVGMLVQPELPLASWHDVPATPQAGAVAAAAWEDLIRRYRNHTSVAVWCMGNELYDSFDTAGEMYRIAKQLDPTRPVIESDGSRLDAIDRPTLDFVSAPFEANDSIGLGDGKYELAGRPAKPVVAHEAGYFQTLPDPSELSRFGGGLSPYWLRQVAERLAHQGNQKRYAEHLDTSRRLQAACLKTNTEAARRSGLAGISVWLLQDYPNCPEGVLDMFYEPKLLTATEFRRFNAPTVLLLGGSLATRRNLAGGERVSVELIVSSFEHEPPPAATVRWNLRYGDKVVAAGSWDDVALPDGVHSIGSAELELPALPAAVKLTLSAELTAGQLHTDNSWDIWLYPRASGGERVPCTAGLADLLDRLREADPSDLAPGEPLLAERMTSAVRTHLDRGGRVLLLDPEPLFATEPTGFRPASWDGVGHYGLTFDKDHPALRAMPTEGWCDLQFYQLLQGSRSVSLGELPVEPIVTCSDLPSRMAHRSHLFEVRAGAGSLVVCGLDIAGAVRAGDPAAAYLLNELLGYLSGPELRPAVSLTGW</sequence>
<dbReference type="InterPro" id="IPR008979">
    <property type="entry name" value="Galactose-bd-like_sf"/>
</dbReference>
<comment type="similarity">
    <text evidence="1">Belongs to the glycosyl hydrolase 2 family.</text>
</comment>
<dbReference type="InterPro" id="IPR013783">
    <property type="entry name" value="Ig-like_fold"/>
</dbReference>
<dbReference type="CAZy" id="GH2">
    <property type="family name" value="Glycoside Hydrolase Family 2"/>
</dbReference>
<evidence type="ECO:0000313" key="6">
    <source>
        <dbReference type="EMBL" id="ADB33533.1"/>
    </source>
</evidence>
<dbReference type="InterPro" id="IPR006102">
    <property type="entry name" value="Ig-like_GH2"/>
</dbReference>
<evidence type="ECO:0000313" key="7">
    <source>
        <dbReference type="Proteomes" id="UP000007967"/>
    </source>
</evidence>
<dbReference type="AlphaFoldDB" id="D2PWR4"/>
<feature type="domain" description="Glycoside hydrolase family 2 immunoglobulin-like beta-sandwich" evidence="4">
    <location>
        <begin position="207"/>
        <end position="302"/>
    </location>
</feature>
<dbReference type="PANTHER" id="PTHR42732">
    <property type="entry name" value="BETA-GALACTOSIDASE"/>
    <property type="match status" value="1"/>
</dbReference>